<dbReference type="PANTHER" id="PTHR34714">
    <property type="entry name" value="EGF-LIKE DOMAIN-CONTAINING PROTEIN"/>
    <property type="match status" value="1"/>
</dbReference>
<protein>
    <submittedName>
        <fullName evidence="1">Uncharacterized protein</fullName>
    </submittedName>
</protein>
<organism evidence="1 2">
    <name type="scientific">Nematostella vectensis</name>
    <name type="common">Starlet sea anemone</name>
    <dbReference type="NCBI Taxonomy" id="45351"/>
    <lineage>
        <taxon>Eukaryota</taxon>
        <taxon>Metazoa</taxon>
        <taxon>Cnidaria</taxon>
        <taxon>Anthozoa</taxon>
        <taxon>Hexacorallia</taxon>
        <taxon>Actiniaria</taxon>
        <taxon>Edwardsiidae</taxon>
        <taxon>Nematostella</taxon>
    </lineage>
</organism>
<evidence type="ECO:0000313" key="1">
    <source>
        <dbReference type="EMBL" id="EDO44624.1"/>
    </source>
</evidence>
<dbReference type="EMBL" id="DS469543">
    <property type="protein sequence ID" value="EDO44624.1"/>
    <property type="molecule type" value="Genomic_DNA"/>
</dbReference>
<dbReference type="HOGENOM" id="CLU_032352_0_0_1"/>
<dbReference type="KEGG" id="nve:5516564"/>
<dbReference type="Proteomes" id="UP000001593">
    <property type="component" value="Unassembled WGS sequence"/>
</dbReference>
<gene>
    <name evidence="1" type="ORF">NEMVEDRAFT_v1g240951</name>
</gene>
<evidence type="ECO:0000313" key="2">
    <source>
        <dbReference type="Proteomes" id="UP000001593"/>
    </source>
</evidence>
<dbReference type="SUPFAM" id="SSF54197">
    <property type="entry name" value="HIT-like"/>
    <property type="match status" value="1"/>
</dbReference>
<keyword evidence="2" id="KW-1185">Reference proteome</keyword>
<name>A7RVD8_NEMVE</name>
<dbReference type="InterPro" id="IPR036265">
    <property type="entry name" value="HIT-like_sf"/>
</dbReference>
<reference evidence="1 2" key="1">
    <citation type="journal article" date="2007" name="Science">
        <title>Sea anemone genome reveals ancestral eumetazoan gene repertoire and genomic organization.</title>
        <authorList>
            <person name="Putnam N.H."/>
            <person name="Srivastava M."/>
            <person name="Hellsten U."/>
            <person name="Dirks B."/>
            <person name="Chapman J."/>
            <person name="Salamov A."/>
            <person name="Terry A."/>
            <person name="Shapiro H."/>
            <person name="Lindquist E."/>
            <person name="Kapitonov V.V."/>
            <person name="Jurka J."/>
            <person name="Genikhovich G."/>
            <person name="Grigoriev I.V."/>
            <person name="Lucas S.M."/>
            <person name="Steele R.E."/>
            <person name="Finnerty J.R."/>
            <person name="Technau U."/>
            <person name="Martindale M.Q."/>
            <person name="Rokhsar D.S."/>
        </authorList>
    </citation>
    <scope>NUCLEOTIDE SEQUENCE [LARGE SCALE GENOMIC DNA]</scope>
    <source>
        <strain evidence="2">CH2 X CH6</strain>
    </source>
</reference>
<dbReference type="AlphaFoldDB" id="A7RVD8"/>
<accession>A7RVD8</accession>
<dbReference type="OMA" id="VRVFDRW"/>
<dbReference type="PhylomeDB" id="A7RVD8"/>
<dbReference type="PANTHER" id="PTHR34714:SF3">
    <property type="match status" value="1"/>
</dbReference>
<sequence length="401" mass="45871">MANSFKLKKIKSVLELAELCKTGEVSKLDTWRAFNRIFRVSSADGQMKIPEAFKPKLSKWFASAEDTSSDQSIRRAEIQTVVRVFDRWSCNQTCFNAARACRPINNDSNAMLRKESVSSDERVEGCDFCDPMNFTAEDTWGRLQNASVLTASNVAKYDALHTMIVFKEHPPSHVSKEKIFDMFEVAAQWFETTHKNHPEAIYPIMSWNCRSRAGASQHHGHAHMLLADSFHYGHWERLNQISKLYSGEYPGENYFDDLIEAHRVLNLAKQVGSAWILIHLAPYCGYEFKVICWDFNNDFKEAIHMAVDMLVHVFRSYCFNACFQFPPLENGKLQEPLSPENAVSVKRVKLNGGRMPYLAHIVDRGDITRGTTSDVCSMRIYGSAIVNEDPFMLAQTLEWIK</sequence>
<dbReference type="OrthoDB" id="5945460at2759"/>
<dbReference type="InParanoid" id="A7RVD8"/>
<proteinExistence type="predicted"/>
<dbReference type="eggNOG" id="ENOG502QTU3">
    <property type="taxonomic scope" value="Eukaryota"/>
</dbReference>